<dbReference type="AlphaFoldDB" id="A0A0A9DMI7"/>
<dbReference type="EMBL" id="GBRH01211020">
    <property type="protein sequence ID" value="JAD86875.1"/>
    <property type="molecule type" value="Transcribed_RNA"/>
</dbReference>
<accession>A0A0A9DMI7</accession>
<organism evidence="1">
    <name type="scientific">Arundo donax</name>
    <name type="common">Giant reed</name>
    <name type="synonym">Donax arundinaceus</name>
    <dbReference type="NCBI Taxonomy" id="35708"/>
    <lineage>
        <taxon>Eukaryota</taxon>
        <taxon>Viridiplantae</taxon>
        <taxon>Streptophyta</taxon>
        <taxon>Embryophyta</taxon>
        <taxon>Tracheophyta</taxon>
        <taxon>Spermatophyta</taxon>
        <taxon>Magnoliopsida</taxon>
        <taxon>Liliopsida</taxon>
        <taxon>Poales</taxon>
        <taxon>Poaceae</taxon>
        <taxon>PACMAD clade</taxon>
        <taxon>Arundinoideae</taxon>
        <taxon>Arundineae</taxon>
        <taxon>Arundo</taxon>
    </lineage>
</organism>
<reference evidence="1" key="1">
    <citation type="submission" date="2014-09" db="EMBL/GenBank/DDBJ databases">
        <authorList>
            <person name="Magalhaes I.L.F."/>
            <person name="Oliveira U."/>
            <person name="Santos F.R."/>
            <person name="Vidigal T.H.D.A."/>
            <person name="Brescovit A.D."/>
            <person name="Santos A.J."/>
        </authorList>
    </citation>
    <scope>NUCLEOTIDE SEQUENCE</scope>
    <source>
        <tissue evidence="1">Shoot tissue taken approximately 20 cm above the soil surface</tissue>
    </source>
</reference>
<protein>
    <submittedName>
        <fullName evidence="1">Uncharacterized protein</fullName>
    </submittedName>
</protein>
<evidence type="ECO:0000313" key="1">
    <source>
        <dbReference type="EMBL" id="JAD86875.1"/>
    </source>
</evidence>
<sequence length="56" mass="6555">MEEPIDQLAFLHVMAHHSNKLKRIIYKNNIQCSNKELCIIVPSITKQYQMIAEITN</sequence>
<name>A0A0A9DMI7_ARUDO</name>
<reference evidence="1" key="2">
    <citation type="journal article" date="2015" name="Data Brief">
        <title>Shoot transcriptome of the giant reed, Arundo donax.</title>
        <authorList>
            <person name="Barrero R.A."/>
            <person name="Guerrero F.D."/>
            <person name="Moolhuijzen P."/>
            <person name="Goolsby J.A."/>
            <person name="Tidwell J."/>
            <person name="Bellgard S.E."/>
            <person name="Bellgard M.I."/>
        </authorList>
    </citation>
    <scope>NUCLEOTIDE SEQUENCE</scope>
    <source>
        <tissue evidence="1">Shoot tissue taken approximately 20 cm above the soil surface</tissue>
    </source>
</reference>
<proteinExistence type="predicted"/>